<sequence>MNFKAKNEAEMNISSSGQRPTLPPTLSCQDTLYPYAMLGQIRQDEIQFSAADGPFFNELVSYSDNRPKIGVKNRLLELAWKCSHAAATAMGKLSMTQPESLIQNMNNRVQKIPPEQHEDPTPLCAGTHEYTVPSPEFMYQFRGSPALYVGFEDKVRPDRIQVDRWEKQVLPRLLTDIKEFEKKMRRSSKTRRSRHRLSIAPELRMSGYVIEATNKVKLLPRIWILYGHDTWRKSVQKFVKELEWLSLEGFGEVEVHPGGPKLSALESSSMILGLDFNEDHMYYLDQRTTLYLHVEQTEGDSACGLVCCATVMRDGAVMSQRLSRIGGILHVNDKPFGVTTAHGMLEWFVDACLEGQDDDEPSDDEPLNSPIASDAEEDEAMSAPDQNESTVADGTKYTNRVRQWSQVSALGLTAFLQTSYHLSPDISPIIQRRSLEHVRGHRLSQDETVCPDFSLWGFQDSETLENAYTMGNGKKVFIDAPASCYDAPEGPVQLLLGNDSPVPGFLLPGTRSFFVHGSQFKTRKIRTTHPLGQGCSGASVVRDAQLQGVIIASYDHEPYAHIITTDDLLANIKAIASEDSIQLPRQEPFIYGDSTPDLSSCMCQQSVVEQITTTPPSGVDNSQLTRVVLESRSTTANDDGNGGHLANTKLQYLNAEGPIKCYVTNFGTKLWQETDTSFLATLIPRGTPGHSEENAWNATWAITSTTNDHCSAGIKTDDIANGLDLKLSKGVRLRSH</sequence>
<proteinExistence type="predicted"/>
<evidence type="ECO:0000313" key="2">
    <source>
        <dbReference type="EMBL" id="KAJ4007969.1"/>
    </source>
</evidence>
<reference evidence="2" key="1">
    <citation type="submission" date="2022-10" db="EMBL/GenBank/DDBJ databases">
        <title>Fusarium specimens isolated from Avocado Roots.</title>
        <authorList>
            <person name="Stajich J."/>
            <person name="Roper C."/>
            <person name="Heimlech-Rivalta G."/>
        </authorList>
    </citation>
    <scope>NUCLEOTIDE SEQUENCE</scope>
    <source>
        <strain evidence="2">CF00143</strain>
    </source>
</reference>
<feature type="compositionally biased region" description="Polar residues" evidence="1">
    <location>
        <begin position="12"/>
        <end position="24"/>
    </location>
</feature>
<comment type="caution">
    <text evidence="2">The sequence shown here is derived from an EMBL/GenBank/DDBJ whole genome shotgun (WGS) entry which is preliminary data.</text>
</comment>
<name>A0A9W8PIP1_9HYPO</name>
<evidence type="ECO:0000256" key="1">
    <source>
        <dbReference type="SAM" id="MobiDB-lite"/>
    </source>
</evidence>
<organism evidence="2 3">
    <name type="scientific">Fusarium irregulare</name>
    <dbReference type="NCBI Taxonomy" id="2494466"/>
    <lineage>
        <taxon>Eukaryota</taxon>
        <taxon>Fungi</taxon>
        <taxon>Dikarya</taxon>
        <taxon>Ascomycota</taxon>
        <taxon>Pezizomycotina</taxon>
        <taxon>Sordariomycetes</taxon>
        <taxon>Hypocreomycetidae</taxon>
        <taxon>Hypocreales</taxon>
        <taxon>Nectriaceae</taxon>
        <taxon>Fusarium</taxon>
        <taxon>Fusarium incarnatum-equiseti species complex</taxon>
    </lineage>
</organism>
<keyword evidence="3" id="KW-1185">Reference proteome</keyword>
<protein>
    <submittedName>
        <fullName evidence="2">Uncharacterized protein</fullName>
    </submittedName>
</protein>
<dbReference type="AlphaFoldDB" id="A0A9W8PIP1"/>
<dbReference type="Proteomes" id="UP001152130">
    <property type="component" value="Unassembled WGS sequence"/>
</dbReference>
<accession>A0A9W8PIP1</accession>
<dbReference type="EMBL" id="JAPDHF010000016">
    <property type="protein sequence ID" value="KAJ4007969.1"/>
    <property type="molecule type" value="Genomic_DNA"/>
</dbReference>
<feature type="region of interest" description="Disordered" evidence="1">
    <location>
        <begin position="1"/>
        <end position="24"/>
    </location>
</feature>
<evidence type="ECO:0000313" key="3">
    <source>
        <dbReference type="Proteomes" id="UP001152130"/>
    </source>
</evidence>
<gene>
    <name evidence="2" type="ORF">NW766_009783</name>
</gene>